<feature type="compositionally biased region" description="Basic residues" evidence="1">
    <location>
        <begin position="73"/>
        <end position="87"/>
    </location>
</feature>
<dbReference type="InterPro" id="IPR019339">
    <property type="entry name" value="CIR_N_dom"/>
</dbReference>
<feature type="region of interest" description="Disordered" evidence="1">
    <location>
        <begin position="24"/>
        <end position="96"/>
    </location>
</feature>
<dbReference type="EMBL" id="JAUEPO010000005">
    <property type="protein sequence ID" value="KAK3321120.1"/>
    <property type="molecule type" value="Genomic_DNA"/>
</dbReference>
<keyword evidence="4" id="KW-1185">Reference proteome</keyword>
<feature type="compositionally biased region" description="Basic and acidic residues" evidence="1">
    <location>
        <begin position="244"/>
        <end position="272"/>
    </location>
</feature>
<reference evidence="3" key="1">
    <citation type="journal article" date="2023" name="Mol. Phylogenet. Evol.">
        <title>Genome-scale phylogeny and comparative genomics of the fungal order Sordariales.</title>
        <authorList>
            <person name="Hensen N."/>
            <person name="Bonometti L."/>
            <person name="Westerberg I."/>
            <person name="Brannstrom I.O."/>
            <person name="Guillou S."/>
            <person name="Cros-Aarteil S."/>
            <person name="Calhoun S."/>
            <person name="Haridas S."/>
            <person name="Kuo A."/>
            <person name="Mondo S."/>
            <person name="Pangilinan J."/>
            <person name="Riley R."/>
            <person name="LaButti K."/>
            <person name="Andreopoulos B."/>
            <person name="Lipzen A."/>
            <person name="Chen C."/>
            <person name="Yan M."/>
            <person name="Daum C."/>
            <person name="Ng V."/>
            <person name="Clum A."/>
            <person name="Steindorff A."/>
            <person name="Ohm R.A."/>
            <person name="Martin F."/>
            <person name="Silar P."/>
            <person name="Natvig D.O."/>
            <person name="Lalanne C."/>
            <person name="Gautier V."/>
            <person name="Ament-Velasquez S.L."/>
            <person name="Kruys A."/>
            <person name="Hutchinson M.I."/>
            <person name="Powell A.J."/>
            <person name="Barry K."/>
            <person name="Miller A.N."/>
            <person name="Grigoriev I.V."/>
            <person name="Debuchy R."/>
            <person name="Gladieux P."/>
            <person name="Hiltunen Thoren M."/>
            <person name="Johannesson H."/>
        </authorList>
    </citation>
    <scope>NUCLEOTIDE SEQUENCE</scope>
    <source>
        <strain evidence="3">SMH4131-1</strain>
    </source>
</reference>
<evidence type="ECO:0000313" key="3">
    <source>
        <dbReference type="EMBL" id="KAK3321120.1"/>
    </source>
</evidence>
<dbReference type="Proteomes" id="UP001286456">
    <property type="component" value="Unassembled WGS sequence"/>
</dbReference>
<protein>
    <recommendedName>
        <fullName evidence="2">CBF1-interacting co-repressor CIR N-terminal domain-containing protein</fullName>
    </recommendedName>
</protein>
<evidence type="ECO:0000256" key="1">
    <source>
        <dbReference type="SAM" id="MobiDB-lite"/>
    </source>
</evidence>
<sequence length="372" mass="42471">MPLHLLGKKSWNVYNADNIARVQRDEAAARAQEEADEQRMQEGDASRRLAILRGESPPPLPEVLETDQGREPKHSHRRGDRDRKRKRAGEDDTDFEMRIAREQAEAGARVAAELSLGAIPAAQQLPSTSSTTTLYDSAGHISLFEPPPQNSQEKNPEAEREAAKKKREYTDQFQMRLVNAAGKDGLGLTDGGPWYAAADGSEVSNALVPTKNVWGEEDPRRKVRETARLGASDPLAMMKRGAAKVRELDRERKREGEERERELRELRRDERRREKRRRRRHEEGGGGGGGGGDVKDLAGEGGLGRRERSERREHDSDRRHDRQRDEERDGREKARYRDDDGRHHHRYRRSLGPQRPGDEERGHGHRRHHHSS</sequence>
<gene>
    <name evidence="3" type="ORF">B0T19DRAFT_259079</name>
</gene>
<feature type="compositionally biased region" description="Basic residues" evidence="1">
    <location>
        <begin position="363"/>
        <end position="372"/>
    </location>
</feature>
<feature type="domain" description="CBF1-interacting co-repressor CIR N-terminal" evidence="2">
    <location>
        <begin position="10"/>
        <end position="46"/>
    </location>
</feature>
<comment type="caution">
    <text evidence="3">The sequence shown here is derived from an EMBL/GenBank/DDBJ whole genome shotgun (WGS) entry which is preliminary data.</text>
</comment>
<name>A0AAE0IA27_9PEZI</name>
<feature type="compositionally biased region" description="Basic and acidic residues" evidence="1">
    <location>
        <begin position="24"/>
        <end position="47"/>
    </location>
</feature>
<proteinExistence type="predicted"/>
<evidence type="ECO:0000259" key="2">
    <source>
        <dbReference type="SMART" id="SM01083"/>
    </source>
</evidence>
<dbReference type="InterPro" id="IPR039875">
    <property type="entry name" value="LENG1-like"/>
</dbReference>
<dbReference type="AlphaFoldDB" id="A0AAE0IA27"/>
<dbReference type="PANTHER" id="PTHR22093:SF0">
    <property type="entry name" value="LEUKOCYTE RECEPTOR CLUSTER MEMBER 1"/>
    <property type="match status" value="1"/>
</dbReference>
<reference evidence="3" key="2">
    <citation type="submission" date="2023-06" db="EMBL/GenBank/DDBJ databases">
        <authorList>
            <consortium name="Lawrence Berkeley National Laboratory"/>
            <person name="Haridas S."/>
            <person name="Hensen N."/>
            <person name="Bonometti L."/>
            <person name="Westerberg I."/>
            <person name="Brannstrom I.O."/>
            <person name="Guillou S."/>
            <person name="Cros-Aarteil S."/>
            <person name="Calhoun S."/>
            <person name="Kuo A."/>
            <person name="Mondo S."/>
            <person name="Pangilinan J."/>
            <person name="Riley R."/>
            <person name="Labutti K."/>
            <person name="Andreopoulos B."/>
            <person name="Lipzen A."/>
            <person name="Chen C."/>
            <person name="Yanf M."/>
            <person name="Daum C."/>
            <person name="Ng V."/>
            <person name="Clum A."/>
            <person name="Steindorff A."/>
            <person name="Ohm R."/>
            <person name="Martin F."/>
            <person name="Silar P."/>
            <person name="Natvig D."/>
            <person name="Lalanne C."/>
            <person name="Gautier V."/>
            <person name="Ament-Velasquez S.L."/>
            <person name="Kruys A."/>
            <person name="Hutchinson M.I."/>
            <person name="Powell A.J."/>
            <person name="Barry K."/>
            <person name="Miller A.N."/>
            <person name="Grigoriev I.V."/>
            <person name="Debuchy R."/>
            <person name="Gladieux P."/>
            <person name="Thoren M.H."/>
            <person name="Johannesson H."/>
        </authorList>
    </citation>
    <scope>NUCLEOTIDE SEQUENCE</scope>
    <source>
        <strain evidence="3">SMH4131-1</strain>
    </source>
</reference>
<feature type="region of interest" description="Disordered" evidence="1">
    <location>
        <begin position="210"/>
        <end position="372"/>
    </location>
</feature>
<dbReference type="SMART" id="SM01083">
    <property type="entry name" value="Cir_N"/>
    <property type="match status" value="1"/>
</dbReference>
<feature type="region of interest" description="Disordered" evidence="1">
    <location>
        <begin position="140"/>
        <end position="169"/>
    </location>
</feature>
<feature type="compositionally biased region" description="Basic and acidic residues" evidence="1">
    <location>
        <begin position="293"/>
        <end position="342"/>
    </location>
</feature>
<accession>A0AAE0IA27</accession>
<organism evidence="3 4">
    <name type="scientific">Cercophora scortea</name>
    <dbReference type="NCBI Taxonomy" id="314031"/>
    <lineage>
        <taxon>Eukaryota</taxon>
        <taxon>Fungi</taxon>
        <taxon>Dikarya</taxon>
        <taxon>Ascomycota</taxon>
        <taxon>Pezizomycotina</taxon>
        <taxon>Sordariomycetes</taxon>
        <taxon>Sordariomycetidae</taxon>
        <taxon>Sordariales</taxon>
        <taxon>Lasiosphaeriaceae</taxon>
        <taxon>Cercophora</taxon>
    </lineage>
</organism>
<evidence type="ECO:0000313" key="4">
    <source>
        <dbReference type="Proteomes" id="UP001286456"/>
    </source>
</evidence>
<feature type="compositionally biased region" description="Basic and acidic residues" evidence="1">
    <location>
        <begin position="217"/>
        <end position="227"/>
    </location>
</feature>
<dbReference type="PANTHER" id="PTHR22093">
    <property type="entry name" value="LEUKOCYTE RECEPTOR CLUSTER LRC MEMBER 1"/>
    <property type="match status" value="1"/>
</dbReference>